<gene>
    <name evidence="7" type="ORF">ATN84_04905</name>
</gene>
<dbReference type="PANTHER" id="PTHR20881">
    <property type="entry name" value="3-METHYL-2-OXOBUTANOATE HYDROXYMETHYLTRANSFERASE"/>
    <property type="match status" value="1"/>
</dbReference>
<dbReference type="Gene3D" id="3.20.20.60">
    <property type="entry name" value="Phosphoenolpyruvate-binding domains"/>
    <property type="match status" value="1"/>
</dbReference>
<comment type="subunit">
    <text evidence="2">Homodecamer; pentamer of dimers.</text>
</comment>
<comment type="similarity">
    <text evidence="1">Belongs to the PanB family.</text>
</comment>
<dbReference type="Proteomes" id="UP000070107">
    <property type="component" value="Unassembled WGS sequence"/>
</dbReference>
<dbReference type="OrthoDB" id="9781789at2"/>
<dbReference type="PANTHER" id="PTHR20881:SF0">
    <property type="entry name" value="3-METHYL-2-OXOBUTANOATE HYDROXYMETHYLTRANSFERASE"/>
    <property type="match status" value="1"/>
</dbReference>
<keyword evidence="4" id="KW-0566">Pantothenate biosynthesis</keyword>
<name>A0A135I0U9_9HYPH</name>
<keyword evidence="8" id="KW-1185">Reference proteome</keyword>
<proteinExistence type="inferred from homology"/>
<evidence type="ECO:0000313" key="8">
    <source>
        <dbReference type="Proteomes" id="UP000070107"/>
    </source>
</evidence>
<dbReference type="GO" id="GO:0003864">
    <property type="term" value="F:3-methyl-2-oxobutanoate hydroxymethyltransferase activity"/>
    <property type="evidence" value="ECO:0007669"/>
    <property type="project" value="UniProtKB-EC"/>
</dbReference>
<dbReference type="STRING" id="1494590.ATN84_04905"/>
<dbReference type="PIRSF" id="PIRSF000388">
    <property type="entry name" value="Pantoate_hydroxy_MeTrfase"/>
    <property type="match status" value="1"/>
</dbReference>
<keyword evidence="5 7" id="KW-0808">Transferase</keyword>
<dbReference type="GO" id="GO:0000287">
    <property type="term" value="F:magnesium ion binding"/>
    <property type="evidence" value="ECO:0007669"/>
    <property type="project" value="TreeGrafter"/>
</dbReference>
<evidence type="ECO:0000256" key="3">
    <source>
        <dbReference type="ARBA" id="ARBA00012618"/>
    </source>
</evidence>
<dbReference type="GO" id="GO:0008168">
    <property type="term" value="F:methyltransferase activity"/>
    <property type="evidence" value="ECO:0007669"/>
    <property type="project" value="UniProtKB-KW"/>
</dbReference>
<accession>A0A135I0U9</accession>
<dbReference type="InterPro" id="IPR003700">
    <property type="entry name" value="Pantoate_hydroxy_MeTrfase"/>
</dbReference>
<dbReference type="EMBL" id="LNTU01000001">
    <property type="protein sequence ID" value="KXF79074.1"/>
    <property type="molecule type" value="Genomic_DNA"/>
</dbReference>
<sequence>MSSKRPTVADVLALKGRNQLTMLRVTTLEEAEAAQKAGVEMLSVPPELMTDPRFRDAAPDCFTVPGGDKSVYVTKDECLGEAFRMIRAGADAVYCAAGLDTIRTLRAEGVPVCGHVGLIPSKATWTGGFKAVGKTAESAFQVWKQVRTLEEAGAFAAEIEVVPAEVATAISKRTSLFMISMGAGAGCDAQYLFAEDVLGAHRGHYPRHAKVYRNFAAEYDRLQRERVAAFAEFVADVEKGVYPGPGHVVRIPRDELDRFLNDLAGA</sequence>
<comment type="caution">
    <text evidence="7">The sequence shown here is derived from an EMBL/GenBank/DDBJ whole genome shotgun (WGS) entry which is preliminary data.</text>
</comment>
<reference evidence="7 8" key="1">
    <citation type="submission" date="2015-11" db="EMBL/GenBank/DDBJ databases">
        <title>Draft genome sequence of Paramesorhizobium deserti A-3-E, a strain highly resistant to diverse beta-lactam antibiotics.</title>
        <authorList>
            <person name="Lv R."/>
            <person name="Yang X."/>
            <person name="Fang N."/>
            <person name="Guo J."/>
            <person name="Luo X."/>
            <person name="Peng F."/>
            <person name="Yang R."/>
            <person name="Cui Y."/>
            <person name="Fang C."/>
            <person name="Song Y."/>
        </authorList>
    </citation>
    <scope>NUCLEOTIDE SEQUENCE [LARGE SCALE GENOMIC DNA]</scope>
    <source>
        <strain evidence="7 8">A-3-E</strain>
    </source>
</reference>
<protein>
    <recommendedName>
        <fullName evidence="3">3-methyl-2-oxobutanoate hydroxymethyltransferase</fullName>
        <ecNumber evidence="3">2.1.2.11</ecNumber>
    </recommendedName>
</protein>
<dbReference type="RefSeq" id="WP_068880349.1">
    <property type="nucleotide sequence ID" value="NZ_LNTU01000001.1"/>
</dbReference>
<dbReference type="Pfam" id="PF02548">
    <property type="entry name" value="Pantoate_transf"/>
    <property type="match status" value="1"/>
</dbReference>
<feature type="active site" description="Proton acceptor" evidence="6">
    <location>
        <position position="160"/>
    </location>
</feature>
<keyword evidence="7" id="KW-0489">Methyltransferase</keyword>
<dbReference type="InterPro" id="IPR040442">
    <property type="entry name" value="Pyrv_kinase-like_dom_sf"/>
</dbReference>
<evidence type="ECO:0000256" key="4">
    <source>
        <dbReference type="ARBA" id="ARBA00022655"/>
    </source>
</evidence>
<dbReference type="InterPro" id="IPR015813">
    <property type="entry name" value="Pyrv/PenolPyrv_kinase-like_dom"/>
</dbReference>
<dbReference type="GO" id="GO:0015940">
    <property type="term" value="P:pantothenate biosynthetic process"/>
    <property type="evidence" value="ECO:0007669"/>
    <property type="project" value="UniProtKB-KW"/>
</dbReference>
<dbReference type="SUPFAM" id="SSF51621">
    <property type="entry name" value="Phosphoenolpyruvate/pyruvate domain"/>
    <property type="match status" value="1"/>
</dbReference>
<organism evidence="7 8">
    <name type="scientific">Paramesorhizobium deserti</name>
    <dbReference type="NCBI Taxonomy" id="1494590"/>
    <lineage>
        <taxon>Bacteria</taxon>
        <taxon>Pseudomonadati</taxon>
        <taxon>Pseudomonadota</taxon>
        <taxon>Alphaproteobacteria</taxon>
        <taxon>Hyphomicrobiales</taxon>
        <taxon>Phyllobacteriaceae</taxon>
        <taxon>Paramesorhizobium</taxon>
    </lineage>
</organism>
<evidence type="ECO:0000256" key="6">
    <source>
        <dbReference type="PIRSR" id="PIRSR000388-1"/>
    </source>
</evidence>
<dbReference type="GO" id="GO:0032259">
    <property type="term" value="P:methylation"/>
    <property type="evidence" value="ECO:0007669"/>
    <property type="project" value="UniProtKB-KW"/>
</dbReference>
<dbReference type="AlphaFoldDB" id="A0A135I0U9"/>
<evidence type="ECO:0000256" key="2">
    <source>
        <dbReference type="ARBA" id="ARBA00011424"/>
    </source>
</evidence>
<dbReference type="EC" id="2.1.2.11" evidence="3"/>
<evidence type="ECO:0000256" key="5">
    <source>
        <dbReference type="ARBA" id="ARBA00022679"/>
    </source>
</evidence>
<evidence type="ECO:0000256" key="1">
    <source>
        <dbReference type="ARBA" id="ARBA00008676"/>
    </source>
</evidence>
<evidence type="ECO:0000313" key="7">
    <source>
        <dbReference type="EMBL" id="KXF79074.1"/>
    </source>
</evidence>